<dbReference type="GO" id="GO:1990351">
    <property type="term" value="C:transporter complex"/>
    <property type="evidence" value="ECO:0007669"/>
    <property type="project" value="TreeGrafter"/>
</dbReference>
<feature type="compositionally biased region" description="Polar residues" evidence="1">
    <location>
        <begin position="64"/>
        <end position="80"/>
    </location>
</feature>
<dbReference type="PANTHER" id="PTHR30189:SF1">
    <property type="entry name" value="LPS-ASSEMBLY PROTEIN LPTD"/>
    <property type="match status" value="1"/>
</dbReference>
<dbReference type="Pfam" id="PF19838">
    <property type="entry name" value="LptD_2"/>
    <property type="match status" value="1"/>
</dbReference>
<protein>
    <submittedName>
        <fullName evidence="4">LPS-assembly protein LptD</fullName>
    </submittedName>
</protein>
<reference evidence="4 5" key="1">
    <citation type="journal article" date="2011" name="ISME J.">
        <title>Community ecology of hot spring cyanobacterial mats: predominant populations and their functional potential.</title>
        <authorList>
            <person name="Klatt C.G."/>
            <person name="Wood J.M."/>
            <person name="Rusch D.B."/>
            <person name="Bateson M.M."/>
            <person name="Hamamura N."/>
            <person name="Heidelberg J.F."/>
            <person name="Grossman A.R."/>
            <person name="Bhaya D."/>
            <person name="Cohan F.M."/>
            <person name="Kuhl M."/>
            <person name="Bryant D.A."/>
            <person name="Ward D.M."/>
        </authorList>
    </citation>
    <scope>NUCLEOTIDE SEQUENCE [LARGE SCALE GENOMIC DNA]</scope>
    <source>
        <strain evidence="4">OS</strain>
    </source>
</reference>
<evidence type="ECO:0000313" key="4">
    <source>
        <dbReference type="EMBL" id="RFM24034.1"/>
    </source>
</evidence>
<dbReference type="PANTHER" id="PTHR30189">
    <property type="entry name" value="LPS-ASSEMBLY PROTEIN"/>
    <property type="match status" value="1"/>
</dbReference>
<dbReference type="AlphaFoldDB" id="A0A395M292"/>
<evidence type="ECO:0000256" key="2">
    <source>
        <dbReference type="SAM" id="SignalP"/>
    </source>
</evidence>
<dbReference type="EMBL" id="PHFL01000049">
    <property type="protein sequence ID" value="RFM24034.1"/>
    <property type="molecule type" value="Genomic_DNA"/>
</dbReference>
<evidence type="ECO:0000256" key="1">
    <source>
        <dbReference type="SAM" id="MobiDB-lite"/>
    </source>
</evidence>
<accession>A0A395M292</accession>
<keyword evidence="2" id="KW-0732">Signal</keyword>
<feature type="domain" description="LPS-assembly protein LptD central" evidence="3">
    <location>
        <begin position="358"/>
        <end position="871"/>
    </location>
</feature>
<dbReference type="InterPro" id="IPR050218">
    <property type="entry name" value="LptD"/>
</dbReference>
<organism evidence="4 5">
    <name type="scientific">Candidatus Thermochlorobacter aerophilus</name>
    <dbReference type="NCBI Taxonomy" id="1868324"/>
    <lineage>
        <taxon>Bacteria</taxon>
        <taxon>Pseudomonadati</taxon>
        <taxon>Chlorobiota</taxon>
        <taxon>Chlorobiia</taxon>
        <taxon>Chlorobiales</taxon>
        <taxon>Candidatus Thermochlorobacteriaceae</taxon>
        <taxon>Candidatus Thermochlorobacter</taxon>
    </lineage>
</organism>
<gene>
    <name evidence="4" type="ORF">D0433_08010</name>
</gene>
<sequence>MRASLHVLLTRTILLCLSLWIAACGTTNVQGSKIAAPSADSLGRALPADSLKGADVGRVKADTSSEVQKQSVQRSPSANDESAVPRQPASPSPEKSQAQKQLSDSSAAVRLPKKGAKTKELQSDSVRPLKIQKPAEVVREKPLPPAERRRIDRAKRFAILPLPPPKLEFIADSIRLGIKPIGREIFGRPTLAILDSLESIEIAKLREGELDTIVFYTAKDSVVFDLETKEIELYGEVKIDYQDFRLLAPEVVLKPESYTITAKSLYDEQGEPIKNPKFRDATGEYDAETMSYNFKTKRGKVKYVETVIDNGIYRGATIKRQPTGELNVQDAFYTTCDHPNPHFFFYCREMKIIPGDRVIARPVVLYIEDVPVFVLPFAFFPSRAGRSSGIIVPRYGRDNFKGWNFAQGGYYFAINDYMDARIVGDIGFRGSWRLGGALRYIKRYEFQGIFTTEFERQLFNEAGDPDFRQNDVWNMAIQHSHTFDPTMSLSVNLNFVSGNQFSLQTFNPQNILSQQATSNASFQKTFGENERTINIGYQRTQNLRETNLTNSVTFGFSQIQFFPFRPRKSTGKGFLEQIGLAPNLTLSGTYNNTDSTFTSSLNGNTQFGFNIQQEITQGLQYTLAANVSAVGQYQNAQRFGTFNPEQEKSGIQIQYPINFSLVLPRYTTSFNFGLALNTNLVDRTITKFVSPFTRRDTTVETRGLSGFTTYSLSAGVSSRLFGTLFTPFLEDVIGLKAVRHTVQPNIAFVFSPDFQRPEFGNFGTFIDAQGREQRFNRYERALFSSVPGASQAINVSMQNIFEIKVATLDTTKAIDDPARNEKVLQVLNLGLSTSYNFAANEFNLAPLSINAQSNTLAPALSLNGSATFDFYSFNDSTGQRINRFLWNDGKGVLRLTQATLQFSTTLAGERQRNPERQTFGADTTQPQLQNASATVLPTDLGGVALGQNVDFDVPWNLALNVNLSATQTNPIQPFVLDANISGQLAITPTPNWKVSATAAYSVRDRRFLAPQIQINRDFHCWELSANWVPVGQFSSIFLQINVKAPQLRDIRIERRDTPQNIFFSP</sequence>
<feature type="chain" id="PRO_5017312307" evidence="2">
    <location>
        <begin position="23"/>
        <end position="1065"/>
    </location>
</feature>
<dbReference type="GO" id="GO:0009279">
    <property type="term" value="C:cell outer membrane"/>
    <property type="evidence" value="ECO:0007669"/>
    <property type="project" value="TreeGrafter"/>
</dbReference>
<comment type="caution">
    <text evidence="4">The sequence shown here is derived from an EMBL/GenBank/DDBJ whole genome shotgun (WGS) entry which is preliminary data.</text>
</comment>
<feature type="signal peptide" evidence="2">
    <location>
        <begin position="1"/>
        <end position="22"/>
    </location>
</feature>
<evidence type="ECO:0000313" key="5">
    <source>
        <dbReference type="Proteomes" id="UP000266389"/>
    </source>
</evidence>
<name>A0A395M292_9BACT</name>
<feature type="compositionally biased region" description="Polar residues" evidence="1">
    <location>
        <begin position="93"/>
        <end position="106"/>
    </location>
</feature>
<dbReference type="Proteomes" id="UP000266389">
    <property type="component" value="Unassembled WGS sequence"/>
</dbReference>
<dbReference type="InterPro" id="IPR045659">
    <property type="entry name" value="LptD_2"/>
</dbReference>
<dbReference type="PROSITE" id="PS51257">
    <property type="entry name" value="PROKAR_LIPOPROTEIN"/>
    <property type="match status" value="1"/>
</dbReference>
<feature type="region of interest" description="Disordered" evidence="1">
    <location>
        <begin position="58"/>
        <end position="144"/>
    </location>
</feature>
<proteinExistence type="predicted"/>
<evidence type="ECO:0000259" key="3">
    <source>
        <dbReference type="Pfam" id="PF19838"/>
    </source>
</evidence>